<name>A0A382PB33_9ZZZZ</name>
<comment type="similarity">
    <text evidence="2">Belongs to the SecG family.</text>
</comment>
<feature type="region of interest" description="Disordered" evidence="10">
    <location>
        <begin position="96"/>
        <end position="126"/>
    </location>
</feature>
<keyword evidence="6" id="KW-0653">Protein transport</keyword>
<organism evidence="12">
    <name type="scientific">marine metagenome</name>
    <dbReference type="NCBI Taxonomy" id="408172"/>
    <lineage>
        <taxon>unclassified sequences</taxon>
        <taxon>metagenomes</taxon>
        <taxon>ecological metagenomes</taxon>
    </lineage>
</organism>
<feature type="transmembrane region" description="Helical" evidence="11">
    <location>
        <begin position="55"/>
        <end position="74"/>
    </location>
</feature>
<keyword evidence="9 11" id="KW-0472">Membrane</keyword>
<dbReference type="Pfam" id="PF03840">
    <property type="entry name" value="SecG"/>
    <property type="match status" value="1"/>
</dbReference>
<keyword evidence="8" id="KW-0811">Translocation</keyword>
<keyword evidence="3" id="KW-0813">Transport</keyword>
<evidence type="ECO:0000256" key="6">
    <source>
        <dbReference type="ARBA" id="ARBA00022927"/>
    </source>
</evidence>
<evidence type="ECO:0000256" key="7">
    <source>
        <dbReference type="ARBA" id="ARBA00022989"/>
    </source>
</evidence>
<dbReference type="PRINTS" id="PR01651">
    <property type="entry name" value="SECGEXPORT"/>
</dbReference>
<dbReference type="PANTHER" id="PTHR34182:SF1">
    <property type="entry name" value="PROTEIN-EXPORT MEMBRANE PROTEIN SECG"/>
    <property type="match status" value="1"/>
</dbReference>
<evidence type="ECO:0000256" key="9">
    <source>
        <dbReference type="ARBA" id="ARBA00023136"/>
    </source>
</evidence>
<evidence type="ECO:0000256" key="5">
    <source>
        <dbReference type="ARBA" id="ARBA00022692"/>
    </source>
</evidence>
<dbReference type="GO" id="GO:0009306">
    <property type="term" value="P:protein secretion"/>
    <property type="evidence" value="ECO:0007669"/>
    <property type="project" value="InterPro"/>
</dbReference>
<sequence>MYSFLLILLLLDGILLLTVVLLQSGKGGGLAAMGGGSTATDGILAGRQATTVLTRTTWTTGTIFMVLSLVLSIMSSRNQQPESILLQELTPVAPAGQPILPTLEEETSEDEDPGSTEEDPDTQERN</sequence>
<evidence type="ECO:0000256" key="1">
    <source>
        <dbReference type="ARBA" id="ARBA00004651"/>
    </source>
</evidence>
<protein>
    <recommendedName>
        <fullName evidence="13">Protein-export membrane protein SecG</fullName>
    </recommendedName>
</protein>
<dbReference type="AlphaFoldDB" id="A0A382PB33"/>
<dbReference type="GO" id="GO:0015450">
    <property type="term" value="F:protein-transporting ATPase activity"/>
    <property type="evidence" value="ECO:0007669"/>
    <property type="project" value="InterPro"/>
</dbReference>
<dbReference type="InterPro" id="IPR004692">
    <property type="entry name" value="SecG"/>
</dbReference>
<dbReference type="NCBIfam" id="TIGR00810">
    <property type="entry name" value="secG"/>
    <property type="match status" value="1"/>
</dbReference>
<evidence type="ECO:0000256" key="3">
    <source>
        <dbReference type="ARBA" id="ARBA00022448"/>
    </source>
</evidence>
<reference evidence="12" key="1">
    <citation type="submission" date="2018-05" db="EMBL/GenBank/DDBJ databases">
        <authorList>
            <person name="Lanie J.A."/>
            <person name="Ng W.-L."/>
            <person name="Kazmierczak K.M."/>
            <person name="Andrzejewski T.M."/>
            <person name="Davidsen T.M."/>
            <person name="Wayne K.J."/>
            <person name="Tettelin H."/>
            <person name="Glass J.I."/>
            <person name="Rusch D."/>
            <person name="Podicherti R."/>
            <person name="Tsui H.-C.T."/>
            <person name="Winkler M.E."/>
        </authorList>
    </citation>
    <scope>NUCLEOTIDE SEQUENCE</scope>
</reference>
<evidence type="ECO:0008006" key="13">
    <source>
        <dbReference type="Google" id="ProtNLM"/>
    </source>
</evidence>
<proteinExistence type="inferred from homology"/>
<comment type="subcellular location">
    <subcellularLocation>
        <location evidence="1">Cell membrane</location>
        <topology evidence="1">Multi-pass membrane protein</topology>
    </subcellularLocation>
</comment>
<gene>
    <name evidence="12" type="ORF">METZ01_LOCUS321945</name>
</gene>
<dbReference type="EMBL" id="UINC01105275">
    <property type="protein sequence ID" value="SVC69091.1"/>
    <property type="molecule type" value="Genomic_DNA"/>
</dbReference>
<feature type="compositionally biased region" description="Acidic residues" evidence="10">
    <location>
        <begin position="103"/>
        <end position="126"/>
    </location>
</feature>
<dbReference type="PANTHER" id="PTHR34182">
    <property type="entry name" value="PROTEIN-EXPORT MEMBRANE PROTEIN SECG"/>
    <property type="match status" value="1"/>
</dbReference>
<evidence type="ECO:0000256" key="2">
    <source>
        <dbReference type="ARBA" id="ARBA00008445"/>
    </source>
</evidence>
<evidence type="ECO:0000313" key="12">
    <source>
        <dbReference type="EMBL" id="SVC69091.1"/>
    </source>
</evidence>
<keyword evidence="7 11" id="KW-1133">Transmembrane helix</keyword>
<keyword evidence="5 11" id="KW-0812">Transmembrane</keyword>
<keyword evidence="4" id="KW-1003">Cell membrane</keyword>
<dbReference type="GO" id="GO:0005886">
    <property type="term" value="C:plasma membrane"/>
    <property type="evidence" value="ECO:0007669"/>
    <property type="project" value="UniProtKB-SubCell"/>
</dbReference>
<evidence type="ECO:0000256" key="4">
    <source>
        <dbReference type="ARBA" id="ARBA00022475"/>
    </source>
</evidence>
<evidence type="ECO:0000256" key="8">
    <source>
        <dbReference type="ARBA" id="ARBA00023010"/>
    </source>
</evidence>
<dbReference type="GO" id="GO:0043952">
    <property type="term" value="P:protein transport by the Sec complex"/>
    <property type="evidence" value="ECO:0007669"/>
    <property type="project" value="TreeGrafter"/>
</dbReference>
<evidence type="ECO:0000256" key="11">
    <source>
        <dbReference type="SAM" id="Phobius"/>
    </source>
</evidence>
<evidence type="ECO:0000256" key="10">
    <source>
        <dbReference type="SAM" id="MobiDB-lite"/>
    </source>
</evidence>
<dbReference type="GO" id="GO:0065002">
    <property type="term" value="P:intracellular protein transmembrane transport"/>
    <property type="evidence" value="ECO:0007669"/>
    <property type="project" value="TreeGrafter"/>
</dbReference>
<accession>A0A382PB33</accession>